<keyword evidence="9" id="KW-1185">Reference proteome</keyword>
<dbReference type="Pfam" id="PF05078">
    <property type="entry name" value="DUF679"/>
    <property type="match status" value="1"/>
</dbReference>
<dbReference type="InterPro" id="IPR007770">
    <property type="entry name" value="DMP"/>
</dbReference>
<dbReference type="PANTHER" id="PTHR31621">
    <property type="entry name" value="PROTEIN DMP3"/>
    <property type="match status" value="1"/>
</dbReference>
<evidence type="ECO:0000256" key="4">
    <source>
        <dbReference type="ARBA" id="ARBA00022989"/>
    </source>
</evidence>
<evidence type="ECO:0000256" key="7">
    <source>
        <dbReference type="SAM" id="Phobius"/>
    </source>
</evidence>
<evidence type="ECO:0000256" key="2">
    <source>
        <dbReference type="ARBA" id="ARBA00008707"/>
    </source>
</evidence>
<accession>A0ABP0XCJ2</accession>
<evidence type="ECO:0000256" key="3">
    <source>
        <dbReference type="ARBA" id="ARBA00022692"/>
    </source>
</evidence>
<gene>
    <name evidence="8" type="ORF">CSSPJE1EN1_LOCUS22324</name>
</gene>
<dbReference type="PANTHER" id="PTHR31621:SF66">
    <property type="entry name" value="PROTEIN DMP2"/>
    <property type="match status" value="1"/>
</dbReference>
<feature type="transmembrane region" description="Helical" evidence="7">
    <location>
        <begin position="222"/>
        <end position="241"/>
    </location>
</feature>
<keyword evidence="5 7" id="KW-0472">Membrane</keyword>
<dbReference type="Proteomes" id="UP001497444">
    <property type="component" value="Chromosome 8"/>
</dbReference>
<reference evidence="8" key="1">
    <citation type="submission" date="2024-02" db="EMBL/GenBank/DDBJ databases">
        <authorList>
            <consortium name="ELIXIR-Norway"/>
            <consortium name="Elixir Norway"/>
        </authorList>
    </citation>
    <scope>NUCLEOTIDE SEQUENCE</scope>
</reference>
<comment type="similarity">
    <text evidence="2">Belongs to the plant DMP1 protein family.</text>
</comment>
<evidence type="ECO:0000256" key="1">
    <source>
        <dbReference type="ARBA" id="ARBA00004141"/>
    </source>
</evidence>
<name>A0ABP0XCJ2_9BRYO</name>
<proteinExistence type="inferred from homology"/>
<evidence type="ECO:0000256" key="5">
    <source>
        <dbReference type="ARBA" id="ARBA00023136"/>
    </source>
</evidence>
<keyword evidence="3 7" id="KW-0812">Transmembrane</keyword>
<keyword evidence="4 7" id="KW-1133">Transmembrane helix</keyword>
<feature type="region of interest" description="Disordered" evidence="6">
    <location>
        <begin position="256"/>
        <end position="277"/>
    </location>
</feature>
<evidence type="ECO:0000313" key="8">
    <source>
        <dbReference type="EMBL" id="CAK9276846.1"/>
    </source>
</evidence>
<dbReference type="EMBL" id="OZ020103">
    <property type="protein sequence ID" value="CAK9276846.1"/>
    <property type="molecule type" value="Genomic_DNA"/>
</dbReference>
<evidence type="ECO:0000313" key="9">
    <source>
        <dbReference type="Proteomes" id="UP001497444"/>
    </source>
</evidence>
<comment type="subcellular location">
    <subcellularLocation>
        <location evidence="1">Membrane</location>
        <topology evidence="1">Multi-pass membrane protein</topology>
    </subcellularLocation>
</comment>
<protein>
    <submittedName>
        <fullName evidence="8">Uncharacterized protein</fullName>
    </submittedName>
</protein>
<evidence type="ECO:0000256" key="6">
    <source>
        <dbReference type="SAM" id="MobiDB-lite"/>
    </source>
</evidence>
<organism evidence="8 9">
    <name type="scientific">Sphagnum jensenii</name>
    <dbReference type="NCBI Taxonomy" id="128206"/>
    <lineage>
        <taxon>Eukaryota</taxon>
        <taxon>Viridiplantae</taxon>
        <taxon>Streptophyta</taxon>
        <taxon>Embryophyta</taxon>
        <taxon>Bryophyta</taxon>
        <taxon>Sphagnophytina</taxon>
        <taxon>Sphagnopsida</taxon>
        <taxon>Sphagnales</taxon>
        <taxon>Sphagnaceae</taxon>
        <taxon>Sphagnum</taxon>
    </lineage>
</organism>
<sequence>MSTHITVSTFAEQPSNYGAAAAAGVLLPKSTDLLRATSTTSSINAAAAAADSNNFCLWLLDLVKAVVQRMSRTAENSQGKSTDILTQLSNILPTGTFMLFQALATLSTNDGHCGHTDKVVTGVIIGVLSVICAFSCFTDSYKAPTGVVYYGVVTTQGLWNPFFVGSGLPDVTGPFYTGGNGKYNLRFYDFVNASLSVMAFMVLSLLTAPVKTCYYPHIRSAVVNSLPLLVGAIIAIVSPYAPPARNGFGHAIPESATPASSSATTSLLRSSSTTSTT</sequence>
<feature type="transmembrane region" description="Helical" evidence="7">
    <location>
        <begin position="190"/>
        <end position="210"/>
    </location>
</feature>